<keyword evidence="7" id="KW-1015">Disulfide bond</keyword>
<evidence type="ECO:0000256" key="7">
    <source>
        <dbReference type="ARBA" id="ARBA00023157"/>
    </source>
</evidence>
<dbReference type="SUPFAM" id="SSF47565">
    <property type="entry name" value="Insect pheromone/odorant-binding proteins"/>
    <property type="match status" value="1"/>
</dbReference>
<evidence type="ECO:0008006" key="9">
    <source>
        <dbReference type="Google" id="ProtNLM"/>
    </source>
</evidence>
<protein>
    <recommendedName>
        <fullName evidence="9">Odorant-binding protein</fullName>
    </recommendedName>
</protein>
<dbReference type="Gene3D" id="1.10.238.270">
    <property type="match status" value="1"/>
</dbReference>
<dbReference type="InterPro" id="IPR036728">
    <property type="entry name" value="PBP_GOBP_sf"/>
</dbReference>
<evidence type="ECO:0000313" key="8">
    <source>
        <dbReference type="EnsemblMetazoa" id="AFUN002279-PA"/>
    </source>
</evidence>
<evidence type="ECO:0000256" key="5">
    <source>
        <dbReference type="ARBA" id="ARBA00022606"/>
    </source>
</evidence>
<dbReference type="GO" id="GO:0005549">
    <property type="term" value="F:odorant binding"/>
    <property type="evidence" value="ECO:0007669"/>
    <property type="project" value="InterPro"/>
</dbReference>
<comment type="similarity">
    <text evidence="2">Belongs to the PBP/GOBP family.</text>
</comment>
<sequence>MCNRELNPPRTEMVMDSLNFTVCFLDCAYRHMGYLKANNEIDVQAYVAFLTGFDKDYQLMISNAIAKCAEMQSEMQLNVDKMGLKCNMFAVLFQDCITIFTFRNCPAARWTNSKICNELKMGVPLCT</sequence>
<accession>A0A182R7X9</accession>
<dbReference type="VEuPathDB" id="VectorBase:AFUN002279"/>
<evidence type="ECO:0000256" key="1">
    <source>
        <dbReference type="ARBA" id="ARBA00004613"/>
    </source>
</evidence>
<evidence type="ECO:0000256" key="4">
    <source>
        <dbReference type="ARBA" id="ARBA00022525"/>
    </source>
</evidence>
<dbReference type="GO" id="GO:0005576">
    <property type="term" value="C:extracellular region"/>
    <property type="evidence" value="ECO:0007669"/>
    <property type="project" value="UniProtKB-SubCell"/>
</dbReference>
<keyword evidence="5" id="KW-0716">Sensory transduction</keyword>
<dbReference type="AlphaFoldDB" id="A0A182R7X9"/>
<dbReference type="InterPro" id="IPR052295">
    <property type="entry name" value="Odorant-binding_protein"/>
</dbReference>
<keyword evidence="4" id="KW-0964">Secreted</keyword>
<evidence type="ECO:0000256" key="2">
    <source>
        <dbReference type="ARBA" id="ARBA00008098"/>
    </source>
</evidence>
<dbReference type="VEuPathDB" id="VectorBase:AFUN2_007521"/>
<dbReference type="GO" id="GO:0007608">
    <property type="term" value="P:sensory perception of smell"/>
    <property type="evidence" value="ECO:0007669"/>
    <property type="project" value="UniProtKB-KW"/>
</dbReference>
<name>A0A182R7X9_ANOFN</name>
<evidence type="ECO:0000256" key="6">
    <source>
        <dbReference type="ARBA" id="ARBA00022725"/>
    </source>
</evidence>
<evidence type="ECO:0000256" key="3">
    <source>
        <dbReference type="ARBA" id="ARBA00022448"/>
    </source>
</evidence>
<dbReference type="PANTHER" id="PTHR21066">
    <property type="entry name" value="ODORANT-BINDING PROTEIN 59A-RELATED"/>
    <property type="match status" value="1"/>
</dbReference>
<keyword evidence="6" id="KW-0552">Olfaction</keyword>
<proteinExistence type="inferred from homology"/>
<organism evidence="8">
    <name type="scientific">Anopheles funestus</name>
    <name type="common">African malaria mosquito</name>
    <dbReference type="NCBI Taxonomy" id="62324"/>
    <lineage>
        <taxon>Eukaryota</taxon>
        <taxon>Metazoa</taxon>
        <taxon>Ecdysozoa</taxon>
        <taxon>Arthropoda</taxon>
        <taxon>Hexapoda</taxon>
        <taxon>Insecta</taxon>
        <taxon>Pterygota</taxon>
        <taxon>Neoptera</taxon>
        <taxon>Endopterygota</taxon>
        <taxon>Diptera</taxon>
        <taxon>Nematocera</taxon>
        <taxon>Culicoidea</taxon>
        <taxon>Culicidae</taxon>
        <taxon>Anophelinae</taxon>
        <taxon>Anopheles</taxon>
    </lineage>
</organism>
<keyword evidence="3" id="KW-0813">Transport</keyword>
<reference evidence="8" key="1">
    <citation type="submission" date="2020-05" db="UniProtKB">
        <authorList>
            <consortium name="EnsemblMetazoa"/>
        </authorList>
    </citation>
    <scope>IDENTIFICATION</scope>
    <source>
        <strain evidence="8">FUMOZ</strain>
    </source>
</reference>
<dbReference type="EnsemblMetazoa" id="AFUN002279-RA">
    <property type="protein sequence ID" value="AFUN002279-PA"/>
    <property type="gene ID" value="AFUN002279"/>
</dbReference>
<dbReference type="PANTHER" id="PTHR21066:SF3">
    <property type="entry name" value="IP02236P"/>
    <property type="match status" value="1"/>
</dbReference>
<comment type="subcellular location">
    <subcellularLocation>
        <location evidence="1">Secreted</location>
    </subcellularLocation>
</comment>